<organism evidence="2">
    <name type="scientific">bacterium 19MO02SH05</name>
    <dbReference type="NCBI Taxonomy" id="2920696"/>
    <lineage>
        <taxon>Bacteria</taxon>
    </lineage>
</organism>
<accession>A0AAU6TND7</accession>
<feature type="transmembrane region" description="Helical" evidence="1">
    <location>
        <begin position="24"/>
        <end position="44"/>
    </location>
</feature>
<proteinExistence type="predicted"/>
<keyword evidence="1" id="KW-0472">Membrane</keyword>
<feature type="transmembrane region" description="Helical" evidence="1">
    <location>
        <begin position="117"/>
        <end position="136"/>
    </location>
</feature>
<sequence length="142" mass="16727">MSNFWVDVYKLQYERIAEHERQRLTFSNMIAVLSVAISGFYLSSPLELTIILNIWLAVVIIIINVFGIFSVIKSRQWIKFHQSRARKILKEHDQKLHEFFVNECKPDSDKDNERRPVLYVWFHLAIILLSVALIIIKTVQVA</sequence>
<keyword evidence="1" id="KW-0812">Transmembrane</keyword>
<dbReference type="AlphaFoldDB" id="A0AAU6TND7"/>
<name>A0AAU6TND7_UNCXX</name>
<gene>
    <name evidence="2" type="ORF">MRL64_14885</name>
</gene>
<evidence type="ECO:0000313" key="2">
    <source>
        <dbReference type="EMBL" id="XAG63256.1"/>
    </source>
</evidence>
<dbReference type="EMBL" id="CP095343">
    <property type="protein sequence ID" value="XAG63256.1"/>
    <property type="molecule type" value="Genomic_DNA"/>
</dbReference>
<reference evidence="2" key="1">
    <citation type="submission" date="2022-03" db="EMBL/GenBank/DDBJ databases">
        <title>Sea Food Isolates.</title>
        <authorList>
            <person name="Li c."/>
        </authorList>
    </citation>
    <scope>NUCLEOTIDE SEQUENCE</scope>
    <source>
        <strain evidence="2">19MO02SH05</strain>
    </source>
</reference>
<feature type="transmembrane region" description="Helical" evidence="1">
    <location>
        <begin position="50"/>
        <end position="72"/>
    </location>
</feature>
<keyword evidence="1" id="KW-1133">Transmembrane helix</keyword>
<protein>
    <recommendedName>
        <fullName evidence="3">DUF3899 domain-containing protein</fullName>
    </recommendedName>
</protein>
<evidence type="ECO:0000256" key="1">
    <source>
        <dbReference type="SAM" id="Phobius"/>
    </source>
</evidence>
<evidence type="ECO:0008006" key="3">
    <source>
        <dbReference type="Google" id="ProtNLM"/>
    </source>
</evidence>